<evidence type="ECO:0000256" key="9">
    <source>
        <dbReference type="ARBA" id="ARBA00023136"/>
    </source>
</evidence>
<evidence type="ECO:0000256" key="3">
    <source>
        <dbReference type="ARBA" id="ARBA00022475"/>
    </source>
</evidence>
<evidence type="ECO:0000313" key="11">
    <source>
        <dbReference type="EMBL" id="PXX74012.1"/>
    </source>
</evidence>
<feature type="domain" description="ABC transporter" evidence="10">
    <location>
        <begin position="2"/>
        <end position="235"/>
    </location>
</feature>
<proteinExistence type="predicted"/>
<name>A0A318KGL6_9FIRM</name>
<evidence type="ECO:0000256" key="1">
    <source>
        <dbReference type="ARBA" id="ARBA00004202"/>
    </source>
</evidence>
<dbReference type="PROSITE" id="PS00211">
    <property type="entry name" value="ABC_TRANSPORTER_1"/>
    <property type="match status" value="1"/>
</dbReference>
<comment type="subcellular location">
    <subcellularLocation>
        <location evidence="1">Cell membrane</location>
        <topology evidence="1">Peripheral membrane protein</topology>
    </subcellularLocation>
</comment>
<dbReference type="PANTHER" id="PTHR42771:SF2">
    <property type="entry name" value="IRON(3+)-HYDROXAMATE IMPORT ATP-BINDING PROTEIN FHUC"/>
    <property type="match status" value="1"/>
</dbReference>
<evidence type="ECO:0000256" key="4">
    <source>
        <dbReference type="ARBA" id="ARBA00022496"/>
    </source>
</evidence>
<dbReference type="GO" id="GO:0005886">
    <property type="term" value="C:plasma membrane"/>
    <property type="evidence" value="ECO:0007669"/>
    <property type="project" value="UniProtKB-SubCell"/>
</dbReference>
<evidence type="ECO:0000256" key="2">
    <source>
        <dbReference type="ARBA" id="ARBA00022448"/>
    </source>
</evidence>
<comment type="caution">
    <text evidence="11">The sequence shown here is derived from an EMBL/GenBank/DDBJ whole genome shotgun (WGS) entry which is preliminary data.</text>
</comment>
<keyword evidence="4" id="KW-0410">Iron transport</keyword>
<dbReference type="GO" id="GO:0016887">
    <property type="term" value="F:ATP hydrolysis activity"/>
    <property type="evidence" value="ECO:0007669"/>
    <property type="project" value="InterPro"/>
</dbReference>
<dbReference type="PANTHER" id="PTHR42771">
    <property type="entry name" value="IRON(3+)-HYDROXAMATE IMPORT ATP-BINDING PROTEIN FHUC"/>
    <property type="match status" value="1"/>
</dbReference>
<reference evidence="11 12" key="1">
    <citation type="submission" date="2018-05" db="EMBL/GenBank/DDBJ databases">
        <title>Genomic Encyclopedia of Type Strains, Phase IV (KMG-IV): sequencing the most valuable type-strain genomes for metagenomic binning, comparative biology and taxonomic classification.</title>
        <authorList>
            <person name="Goeker M."/>
        </authorList>
    </citation>
    <scope>NUCLEOTIDE SEQUENCE [LARGE SCALE GENOMIC DNA]</scope>
    <source>
        <strain evidence="11 12">JC118</strain>
    </source>
</reference>
<dbReference type="InterPro" id="IPR017871">
    <property type="entry name" value="ABC_transporter-like_CS"/>
</dbReference>
<keyword evidence="6 11" id="KW-0067">ATP-binding</keyword>
<dbReference type="EMBL" id="QJKH01000028">
    <property type="protein sequence ID" value="PXX74012.1"/>
    <property type="molecule type" value="Genomic_DNA"/>
</dbReference>
<dbReference type="InterPro" id="IPR003439">
    <property type="entry name" value="ABC_transporter-like_ATP-bd"/>
</dbReference>
<keyword evidence="2" id="KW-0813">Transport</keyword>
<evidence type="ECO:0000256" key="5">
    <source>
        <dbReference type="ARBA" id="ARBA00022741"/>
    </source>
</evidence>
<dbReference type="GO" id="GO:0005524">
    <property type="term" value="F:ATP binding"/>
    <property type="evidence" value="ECO:0007669"/>
    <property type="project" value="UniProtKB-KW"/>
</dbReference>
<accession>A0A318KGL6</accession>
<dbReference type="STRING" id="1034346.GCA_000313565_02246"/>
<keyword evidence="5" id="KW-0547">Nucleotide-binding</keyword>
<dbReference type="GO" id="GO:0006826">
    <property type="term" value="P:iron ion transport"/>
    <property type="evidence" value="ECO:0007669"/>
    <property type="project" value="UniProtKB-KW"/>
</dbReference>
<dbReference type="CDD" id="cd03214">
    <property type="entry name" value="ABC_Iron-Siderophores_B12_Hemin"/>
    <property type="match status" value="1"/>
</dbReference>
<keyword evidence="8" id="KW-0406">Ion transport</keyword>
<keyword evidence="7" id="KW-0408">Iron</keyword>
<dbReference type="Gene3D" id="3.40.50.300">
    <property type="entry name" value="P-loop containing nucleotide triphosphate hydrolases"/>
    <property type="match status" value="1"/>
</dbReference>
<dbReference type="SUPFAM" id="SSF52540">
    <property type="entry name" value="P-loop containing nucleoside triphosphate hydrolases"/>
    <property type="match status" value="1"/>
</dbReference>
<organism evidence="11 12">
    <name type="scientific">Dielma fastidiosa</name>
    <dbReference type="NCBI Taxonomy" id="1034346"/>
    <lineage>
        <taxon>Bacteria</taxon>
        <taxon>Bacillati</taxon>
        <taxon>Bacillota</taxon>
        <taxon>Erysipelotrichia</taxon>
        <taxon>Erysipelotrichales</taxon>
        <taxon>Erysipelotrichaceae</taxon>
        <taxon>Dielma</taxon>
    </lineage>
</organism>
<keyword evidence="9" id="KW-0472">Membrane</keyword>
<protein>
    <submittedName>
        <fullName evidence="11">Iron complex transport system ATP-binding protein</fullName>
    </submittedName>
</protein>
<dbReference type="AlphaFoldDB" id="A0A318KGL6"/>
<dbReference type="FunFam" id="3.40.50.300:FF:000134">
    <property type="entry name" value="Iron-enterobactin ABC transporter ATP-binding protein"/>
    <property type="match status" value="1"/>
</dbReference>
<keyword evidence="3" id="KW-1003">Cell membrane</keyword>
<evidence type="ECO:0000256" key="6">
    <source>
        <dbReference type="ARBA" id="ARBA00022840"/>
    </source>
</evidence>
<dbReference type="RefSeq" id="WP_022938548.1">
    <property type="nucleotide sequence ID" value="NZ_CABKRQ010000005.1"/>
</dbReference>
<gene>
    <name evidence="11" type="ORF">DES51_12810</name>
</gene>
<sequence>MIRFENASIGYHEPILKALNLTIKKGGIHVIVGPNGCGKTTMMKGILTPSMVSEGKVLLAERELNTYTLNERAKCFAYLPQTRPIPHIHGKTLVGHGRYPYQGFLRSSTQQDRSIVDQVMAQTQTTRFAHEYVDELSGGQRQRVFLAMALAQNCEWLLLDEPTTYLDFTSQLEVMQLIKTLKEQGKTILLTLHDLSQALQLADELIVMNDGRIEAQGSVDQILADHLLERVFHIRIKIFNENEKRYPFIEAEV</sequence>
<keyword evidence="12" id="KW-1185">Reference proteome</keyword>
<dbReference type="InterPro" id="IPR051535">
    <property type="entry name" value="Siderophore_ABC-ATPase"/>
</dbReference>
<dbReference type="SMART" id="SM00382">
    <property type="entry name" value="AAA"/>
    <property type="match status" value="1"/>
</dbReference>
<evidence type="ECO:0000313" key="12">
    <source>
        <dbReference type="Proteomes" id="UP000247612"/>
    </source>
</evidence>
<evidence type="ECO:0000256" key="7">
    <source>
        <dbReference type="ARBA" id="ARBA00023004"/>
    </source>
</evidence>
<dbReference type="InterPro" id="IPR003593">
    <property type="entry name" value="AAA+_ATPase"/>
</dbReference>
<dbReference type="Pfam" id="PF00005">
    <property type="entry name" value="ABC_tran"/>
    <property type="match status" value="1"/>
</dbReference>
<evidence type="ECO:0000256" key="8">
    <source>
        <dbReference type="ARBA" id="ARBA00023065"/>
    </source>
</evidence>
<dbReference type="OrthoDB" id="9799337at2"/>
<dbReference type="PROSITE" id="PS50893">
    <property type="entry name" value="ABC_TRANSPORTER_2"/>
    <property type="match status" value="1"/>
</dbReference>
<dbReference type="InterPro" id="IPR027417">
    <property type="entry name" value="P-loop_NTPase"/>
</dbReference>
<dbReference type="Proteomes" id="UP000247612">
    <property type="component" value="Unassembled WGS sequence"/>
</dbReference>
<evidence type="ECO:0000259" key="10">
    <source>
        <dbReference type="PROSITE" id="PS50893"/>
    </source>
</evidence>